<protein>
    <submittedName>
        <fullName evidence="3">Xaa-Pro aminopeptidase</fullName>
    </submittedName>
</protein>
<dbReference type="GO" id="GO:0004177">
    <property type="term" value="F:aminopeptidase activity"/>
    <property type="evidence" value="ECO:0007669"/>
    <property type="project" value="UniProtKB-KW"/>
</dbReference>
<dbReference type="Proteomes" id="UP000198744">
    <property type="component" value="Unassembled WGS sequence"/>
</dbReference>
<gene>
    <name evidence="3" type="ORF">SAMN04489760_106145</name>
</gene>
<dbReference type="SUPFAM" id="SSF55920">
    <property type="entry name" value="Creatinase/aminopeptidase"/>
    <property type="match status" value="1"/>
</dbReference>
<dbReference type="PANTHER" id="PTHR46112:SF2">
    <property type="entry name" value="XAA-PRO AMINOPEPTIDASE P-RELATED"/>
    <property type="match status" value="1"/>
</dbReference>
<dbReference type="OrthoDB" id="9806388at2"/>
<feature type="domain" description="Creatinase N-terminal" evidence="2">
    <location>
        <begin position="19"/>
        <end position="142"/>
    </location>
</feature>
<organism evidence="3 4">
    <name type="scientific">Syntrophus gentianae</name>
    <dbReference type="NCBI Taxonomy" id="43775"/>
    <lineage>
        <taxon>Bacteria</taxon>
        <taxon>Pseudomonadati</taxon>
        <taxon>Thermodesulfobacteriota</taxon>
        <taxon>Syntrophia</taxon>
        <taxon>Syntrophales</taxon>
        <taxon>Syntrophaceae</taxon>
        <taxon>Syntrophus</taxon>
    </lineage>
</organism>
<dbReference type="Pfam" id="PF00557">
    <property type="entry name" value="Peptidase_M24"/>
    <property type="match status" value="1"/>
</dbReference>
<dbReference type="AlphaFoldDB" id="A0A1H7WHN2"/>
<dbReference type="Gene3D" id="3.90.230.10">
    <property type="entry name" value="Creatinase/methionine aminopeptidase superfamily"/>
    <property type="match status" value="1"/>
</dbReference>
<keyword evidence="3" id="KW-0031">Aminopeptidase</keyword>
<evidence type="ECO:0000259" key="1">
    <source>
        <dbReference type="Pfam" id="PF00557"/>
    </source>
</evidence>
<dbReference type="InterPro" id="IPR000994">
    <property type="entry name" value="Pept_M24"/>
</dbReference>
<dbReference type="Pfam" id="PF01321">
    <property type="entry name" value="Creatinase_N"/>
    <property type="match status" value="1"/>
</dbReference>
<accession>A0A1H7WHN2</accession>
<dbReference type="Gene3D" id="3.40.350.10">
    <property type="entry name" value="Creatinase/prolidase N-terminal domain"/>
    <property type="match status" value="1"/>
</dbReference>
<evidence type="ECO:0000313" key="3">
    <source>
        <dbReference type="EMBL" id="SEM20518.1"/>
    </source>
</evidence>
<dbReference type="InterPro" id="IPR000587">
    <property type="entry name" value="Creatinase_N"/>
</dbReference>
<evidence type="ECO:0000313" key="4">
    <source>
        <dbReference type="Proteomes" id="UP000198744"/>
    </source>
</evidence>
<keyword evidence="4" id="KW-1185">Reference proteome</keyword>
<dbReference type="RefSeq" id="WP_093882842.1">
    <property type="nucleotide sequence ID" value="NZ_FOBS01000006.1"/>
</dbReference>
<dbReference type="InterPro" id="IPR050659">
    <property type="entry name" value="Peptidase_M24B"/>
</dbReference>
<feature type="domain" description="Peptidase M24" evidence="1">
    <location>
        <begin position="150"/>
        <end position="383"/>
    </location>
</feature>
<dbReference type="EMBL" id="FOBS01000006">
    <property type="protein sequence ID" value="SEM20518.1"/>
    <property type="molecule type" value="Genomic_DNA"/>
</dbReference>
<dbReference type="STRING" id="43775.SAMN04489760_106145"/>
<reference evidence="3 4" key="1">
    <citation type="submission" date="2016-10" db="EMBL/GenBank/DDBJ databases">
        <authorList>
            <person name="de Groot N.N."/>
        </authorList>
    </citation>
    <scope>NUCLEOTIDE SEQUENCE [LARGE SCALE GENOMIC DNA]</scope>
    <source>
        <strain evidence="3 4">DSM 8423</strain>
    </source>
</reference>
<keyword evidence="3" id="KW-0645">Protease</keyword>
<proteinExistence type="predicted"/>
<dbReference type="CDD" id="cd01066">
    <property type="entry name" value="APP_MetAP"/>
    <property type="match status" value="1"/>
</dbReference>
<dbReference type="InterPro" id="IPR036005">
    <property type="entry name" value="Creatinase/aminopeptidase-like"/>
</dbReference>
<name>A0A1H7WHN2_9BACT</name>
<evidence type="ECO:0000259" key="2">
    <source>
        <dbReference type="Pfam" id="PF01321"/>
    </source>
</evidence>
<dbReference type="SUPFAM" id="SSF53092">
    <property type="entry name" value="Creatinase/prolidase N-terminal domain"/>
    <property type="match status" value="1"/>
</dbReference>
<dbReference type="InterPro" id="IPR029149">
    <property type="entry name" value="Creatin/AminoP/Spt16_N"/>
</dbReference>
<dbReference type="PANTHER" id="PTHR46112">
    <property type="entry name" value="AMINOPEPTIDASE"/>
    <property type="match status" value="1"/>
</dbReference>
<keyword evidence="3" id="KW-0378">Hydrolase</keyword>
<sequence length="400" mass="44718">MRTGTETCELTPHEEIQSRINRFKEKMAGADIHFSIIMGNVDLFYFSGTTQRGILVIPLESDPLLFVERNQERARRESPLTITPIAGHGDVHDILSGKGILRGRGGMELDILPVSTYERFRRICEVDSFADLSPLIREVRMVKSAFEIRQMKRSGKIMDAVFSRAREVIQEGMREIDVEAELNAEGRRRGHQGLLRMRGFNQEMMCLYVISGQAGTLPTAADVTIAGLGVTHALPQGSSLNVIQRNQPVILDYGAGYNGYITDETRAFVIGSLNEKLARAYDVSREIIEETAAFAREGTETTRIFEFARNRARAAKLDEYFMGYGEGKVGFIGHGLGLELNEIPVITARHRQTLTEGMVFALEPKFVFPGEGSIGIEADFIVRKETLERITKTPLDLVCL</sequence>